<feature type="non-terminal residue" evidence="1">
    <location>
        <position position="1"/>
    </location>
</feature>
<dbReference type="AlphaFoldDB" id="E2BU68"/>
<keyword evidence="2" id="KW-1185">Reference proteome</keyword>
<dbReference type="Proteomes" id="UP000008237">
    <property type="component" value="Unassembled WGS sequence"/>
</dbReference>
<protein>
    <submittedName>
        <fullName evidence="1">Histone-lysine N-methyltransferase SETMAR</fullName>
    </submittedName>
</protein>
<sequence>QNKVILLHNNVRPHIALPTWEILIAIGSSTVPGIFSQILPHRIFTYFYAGSMQRAQSLSGTQFRNIEKVQFMDNVIHLKSKGFFHRGIHLLSERWQKVVGNAGNHF</sequence>
<dbReference type="InParanoid" id="E2BU68"/>
<name>E2BU68_HARSA</name>
<gene>
    <name evidence="1" type="ORF">EAI_06317</name>
</gene>
<reference evidence="1 2" key="1">
    <citation type="journal article" date="2010" name="Science">
        <title>Genomic comparison of the ants Camponotus floridanus and Harpegnathos saltator.</title>
        <authorList>
            <person name="Bonasio R."/>
            <person name="Zhang G."/>
            <person name="Ye C."/>
            <person name="Mutti N.S."/>
            <person name="Fang X."/>
            <person name="Qin N."/>
            <person name="Donahue G."/>
            <person name="Yang P."/>
            <person name="Li Q."/>
            <person name="Li C."/>
            <person name="Zhang P."/>
            <person name="Huang Z."/>
            <person name="Berger S.L."/>
            <person name="Reinberg D."/>
            <person name="Wang J."/>
            <person name="Liebig J."/>
        </authorList>
    </citation>
    <scope>NUCLEOTIDE SEQUENCE [LARGE SCALE GENOMIC DNA]</scope>
    <source>
        <strain evidence="1 2">R22 G/1</strain>
    </source>
</reference>
<organism evidence="2">
    <name type="scientific">Harpegnathos saltator</name>
    <name type="common">Jerdon's jumping ant</name>
    <dbReference type="NCBI Taxonomy" id="610380"/>
    <lineage>
        <taxon>Eukaryota</taxon>
        <taxon>Metazoa</taxon>
        <taxon>Ecdysozoa</taxon>
        <taxon>Arthropoda</taxon>
        <taxon>Hexapoda</taxon>
        <taxon>Insecta</taxon>
        <taxon>Pterygota</taxon>
        <taxon>Neoptera</taxon>
        <taxon>Endopterygota</taxon>
        <taxon>Hymenoptera</taxon>
        <taxon>Apocrita</taxon>
        <taxon>Aculeata</taxon>
        <taxon>Formicoidea</taxon>
        <taxon>Formicidae</taxon>
        <taxon>Ponerinae</taxon>
        <taxon>Ponerini</taxon>
        <taxon>Harpegnathos</taxon>
    </lineage>
</organism>
<evidence type="ECO:0000313" key="1">
    <source>
        <dbReference type="EMBL" id="EFN80785.1"/>
    </source>
</evidence>
<accession>E2BU68</accession>
<dbReference type="Gene3D" id="3.30.420.10">
    <property type="entry name" value="Ribonuclease H-like superfamily/Ribonuclease H"/>
    <property type="match status" value="1"/>
</dbReference>
<feature type="non-terminal residue" evidence="1">
    <location>
        <position position="106"/>
    </location>
</feature>
<proteinExistence type="predicted"/>
<dbReference type="EMBL" id="GL450581">
    <property type="protein sequence ID" value="EFN80785.1"/>
    <property type="molecule type" value="Genomic_DNA"/>
</dbReference>
<dbReference type="GO" id="GO:0032259">
    <property type="term" value="P:methylation"/>
    <property type="evidence" value="ECO:0007669"/>
    <property type="project" value="UniProtKB-KW"/>
</dbReference>
<dbReference type="InterPro" id="IPR036397">
    <property type="entry name" value="RNaseH_sf"/>
</dbReference>
<keyword evidence="1" id="KW-0808">Transferase</keyword>
<dbReference type="GO" id="GO:0008168">
    <property type="term" value="F:methyltransferase activity"/>
    <property type="evidence" value="ECO:0007669"/>
    <property type="project" value="UniProtKB-KW"/>
</dbReference>
<keyword evidence="1" id="KW-0489">Methyltransferase</keyword>
<evidence type="ECO:0000313" key="2">
    <source>
        <dbReference type="Proteomes" id="UP000008237"/>
    </source>
</evidence>
<dbReference type="GO" id="GO:0003676">
    <property type="term" value="F:nucleic acid binding"/>
    <property type="evidence" value="ECO:0007669"/>
    <property type="project" value="InterPro"/>
</dbReference>